<name>A0ABW4HG63_9FLAO</name>
<proteinExistence type="predicted"/>
<organism evidence="1 2">
    <name type="scientific">Flavobacterium artemisiae</name>
    <dbReference type="NCBI Taxonomy" id="2126556"/>
    <lineage>
        <taxon>Bacteria</taxon>
        <taxon>Pseudomonadati</taxon>
        <taxon>Bacteroidota</taxon>
        <taxon>Flavobacteriia</taxon>
        <taxon>Flavobacteriales</taxon>
        <taxon>Flavobacteriaceae</taxon>
        <taxon>Flavobacterium</taxon>
    </lineage>
</organism>
<dbReference type="Proteomes" id="UP001597138">
    <property type="component" value="Unassembled WGS sequence"/>
</dbReference>
<comment type="caution">
    <text evidence="1">The sequence shown here is derived from an EMBL/GenBank/DDBJ whole genome shotgun (WGS) entry which is preliminary data.</text>
</comment>
<dbReference type="RefSeq" id="WP_379817185.1">
    <property type="nucleotide sequence ID" value="NZ_JBHUDZ010000015.1"/>
</dbReference>
<keyword evidence="2" id="KW-1185">Reference proteome</keyword>
<protein>
    <recommendedName>
        <fullName evidence="3">Cytochrome c domain-containing protein</fullName>
    </recommendedName>
</protein>
<evidence type="ECO:0008006" key="3">
    <source>
        <dbReference type="Google" id="ProtNLM"/>
    </source>
</evidence>
<gene>
    <name evidence="1" type="ORF">ACFSC2_16585</name>
</gene>
<reference evidence="2" key="1">
    <citation type="journal article" date="2019" name="Int. J. Syst. Evol. Microbiol.">
        <title>The Global Catalogue of Microorganisms (GCM) 10K type strain sequencing project: providing services to taxonomists for standard genome sequencing and annotation.</title>
        <authorList>
            <consortium name="The Broad Institute Genomics Platform"/>
            <consortium name="The Broad Institute Genome Sequencing Center for Infectious Disease"/>
            <person name="Wu L."/>
            <person name="Ma J."/>
        </authorList>
    </citation>
    <scope>NUCLEOTIDE SEQUENCE [LARGE SCALE GENOMIC DNA]</scope>
    <source>
        <strain evidence="2">CCUG 70865</strain>
    </source>
</reference>
<evidence type="ECO:0000313" key="2">
    <source>
        <dbReference type="Proteomes" id="UP001597138"/>
    </source>
</evidence>
<sequence>MKELRSIIIAASILFASCNEKKEIPAAEEQKTSKALAALEKQNYEEDGFPDFGYMVSPKEYREKYSDQPIFRLKTDFPTELPKEMPKFLDIDFKKEPLKYIEAVRDYGFEGNTEEWNPYKNKVRNWYHIPWLHPSVEGEGAYPPNGGTEGFHGLIKEAPLGPLQLGPGLKGVDGDYSVYAITLINDKAGYAMYRMWKDPQNPNIKVLDKRYEDGGFPTGTVFVKLLFTDAPKGTDFVDYLVNPLTWKAYITENFWKSTTRAVSDVHLLQMDISVRDPRADRSPSNPEGTGWVFGTFCYNGKLNNKNKLMNLVPVGLTWGNDPKNRINKTSPYPPIKTEVNKDLKETVIFESPNLPPQHLGWNGRLDGPADLNTVSCMSCHNAAQYPAVTSLVPDGAAPDGGATPPKQGGSDEWMKWFQNIDCGTSMDPNVYSTDFSFQVAIALENFFTAKEAYDKGKFASQYKAVHVPIRRGDVAPNK</sequence>
<dbReference type="PROSITE" id="PS51257">
    <property type="entry name" value="PROKAR_LIPOPROTEIN"/>
    <property type="match status" value="1"/>
</dbReference>
<accession>A0ABW4HG63</accession>
<dbReference type="EMBL" id="JBHUDZ010000015">
    <property type="protein sequence ID" value="MFD1604356.1"/>
    <property type="molecule type" value="Genomic_DNA"/>
</dbReference>
<evidence type="ECO:0000313" key="1">
    <source>
        <dbReference type="EMBL" id="MFD1604356.1"/>
    </source>
</evidence>